<dbReference type="Proteomes" id="UP000657918">
    <property type="component" value="Chromosome 4"/>
</dbReference>
<evidence type="ECO:0000313" key="2">
    <source>
        <dbReference type="EMBL" id="KAF9684231.1"/>
    </source>
</evidence>
<dbReference type="AlphaFoldDB" id="A0A835N2U8"/>
<sequence>MGSKKDLYSVVLSLDNASEINKEVEKDEKSKFIRQGWRHEQVTVGKKEAKMMTTEIEQPGYQPHWKTLGQNAHHETNPHT</sequence>
<feature type="region of interest" description="Disordered" evidence="1">
    <location>
        <begin position="59"/>
        <end position="80"/>
    </location>
</feature>
<accession>A0A835N2U8</accession>
<reference evidence="2 3" key="1">
    <citation type="submission" date="2020-10" db="EMBL/GenBank/DDBJ databases">
        <title>Plant Genome Project.</title>
        <authorList>
            <person name="Zhang R.-G."/>
        </authorList>
    </citation>
    <scope>NUCLEOTIDE SEQUENCE [LARGE SCALE GENOMIC DNA]</scope>
    <source>
        <strain evidence="2">FAFU-HL-1</strain>
        <tissue evidence="2">Leaf</tissue>
    </source>
</reference>
<keyword evidence="3" id="KW-1185">Reference proteome</keyword>
<protein>
    <submittedName>
        <fullName evidence="2">Uncharacterized protein</fullName>
    </submittedName>
</protein>
<gene>
    <name evidence="2" type="ORF">SADUNF_Sadunf04G0096400</name>
</gene>
<organism evidence="2 3">
    <name type="scientific">Salix dunnii</name>
    <dbReference type="NCBI Taxonomy" id="1413687"/>
    <lineage>
        <taxon>Eukaryota</taxon>
        <taxon>Viridiplantae</taxon>
        <taxon>Streptophyta</taxon>
        <taxon>Embryophyta</taxon>
        <taxon>Tracheophyta</taxon>
        <taxon>Spermatophyta</taxon>
        <taxon>Magnoliopsida</taxon>
        <taxon>eudicotyledons</taxon>
        <taxon>Gunneridae</taxon>
        <taxon>Pentapetalae</taxon>
        <taxon>rosids</taxon>
        <taxon>fabids</taxon>
        <taxon>Malpighiales</taxon>
        <taxon>Salicaceae</taxon>
        <taxon>Saliceae</taxon>
        <taxon>Salix</taxon>
    </lineage>
</organism>
<proteinExistence type="predicted"/>
<name>A0A835N2U8_9ROSI</name>
<evidence type="ECO:0000256" key="1">
    <source>
        <dbReference type="SAM" id="MobiDB-lite"/>
    </source>
</evidence>
<evidence type="ECO:0000313" key="3">
    <source>
        <dbReference type="Proteomes" id="UP000657918"/>
    </source>
</evidence>
<dbReference type="EMBL" id="JADGMS010000004">
    <property type="protein sequence ID" value="KAF9684231.1"/>
    <property type="molecule type" value="Genomic_DNA"/>
</dbReference>
<comment type="caution">
    <text evidence="2">The sequence shown here is derived from an EMBL/GenBank/DDBJ whole genome shotgun (WGS) entry which is preliminary data.</text>
</comment>